<dbReference type="EMBL" id="MU274371">
    <property type="protein sequence ID" value="KAI0026581.1"/>
    <property type="molecule type" value="Genomic_DNA"/>
</dbReference>
<protein>
    <submittedName>
        <fullName evidence="1">Uncharacterized protein</fullName>
    </submittedName>
</protein>
<proteinExistence type="predicted"/>
<evidence type="ECO:0000313" key="1">
    <source>
        <dbReference type="EMBL" id="KAI0026581.1"/>
    </source>
</evidence>
<keyword evidence="2" id="KW-1185">Reference proteome</keyword>
<sequence length="593" mass="64515">MSDRFYLKKKKPHAHSSTKNALTTGDGSPKHAAEPPHNGRPYSIKSKAQHDWLEKKRPEYEHASQKGKTAVGGFITETTTVFLNEFSWTGAHFRVGHHSEEEEGGGSKEVDPEETDTLYKMARQSPHYIPEMHAQLLKELTDALGEEDGASACDVEDESGDETDKDEAGDESKDELEDVAGDRVDGGGGGAARRHKKRQRLALEELLLSHLLETALVEVKVDVKEWASAEMMKTLSPLFEKLVAWLAERGAHSAWYVATPEDGAEDGITVYIFVGGASVHAGSSADAVRVMATYASTSTNMECEEYVPRLTRSLAKEFQAPSARTRAQTSEMSSPPAMRLADEGELDDVLDERDITTSGWPEGQPGNMASQMLVVPQCVEDESSVDGSNWYWPGEVREAANDSDGAGAGNDDCACAVEDGHTHGGEGNGACTDEGHSRHMDEIGGAHVDGDYKAHEANDYSAQEVDDYGARDDDDYGAWEDDDYGTRDDDGYGAGGDDDYSALEGNSAHAGESVGMHTDDNFGAHTEDFGVLTVETNASGMCMDEGDGVHMGESERLGDLMTQEELEYWDAVMWPDKNKVSPKDIWLQKVSKP</sequence>
<evidence type="ECO:0000313" key="2">
    <source>
        <dbReference type="Proteomes" id="UP000814128"/>
    </source>
</evidence>
<name>A0ACB8Q494_9AGAM</name>
<dbReference type="Proteomes" id="UP000814128">
    <property type="component" value="Unassembled WGS sequence"/>
</dbReference>
<reference evidence="1" key="2">
    <citation type="journal article" date="2022" name="New Phytol.">
        <title>Evolutionary transition to the ectomycorrhizal habit in the genomes of a hyperdiverse lineage of mushroom-forming fungi.</title>
        <authorList>
            <person name="Looney B."/>
            <person name="Miyauchi S."/>
            <person name="Morin E."/>
            <person name="Drula E."/>
            <person name="Courty P.E."/>
            <person name="Kohler A."/>
            <person name="Kuo A."/>
            <person name="LaButti K."/>
            <person name="Pangilinan J."/>
            <person name="Lipzen A."/>
            <person name="Riley R."/>
            <person name="Andreopoulos W."/>
            <person name="He G."/>
            <person name="Johnson J."/>
            <person name="Nolan M."/>
            <person name="Tritt A."/>
            <person name="Barry K.W."/>
            <person name="Grigoriev I.V."/>
            <person name="Nagy L.G."/>
            <person name="Hibbett D."/>
            <person name="Henrissat B."/>
            <person name="Matheny P.B."/>
            <person name="Labbe J."/>
            <person name="Martin F.M."/>
        </authorList>
    </citation>
    <scope>NUCLEOTIDE SEQUENCE</scope>
    <source>
        <strain evidence="1">EC-137</strain>
    </source>
</reference>
<accession>A0ACB8Q494</accession>
<gene>
    <name evidence="1" type="ORF">K488DRAFT_75234</name>
</gene>
<organism evidence="1 2">
    <name type="scientific">Vararia minispora EC-137</name>
    <dbReference type="NCBI Taxonomy" id="1314806"/>
    <lineage>
        <taxon>Eukaryota</taxon>
        <taxon>Fungi</taxon>
        <taxon>Dikarya</taxon>
        <taxon>Basidiomycota</taxon>
        <taxon>Agaricomycotina</taxon>
        <taxon>Agaricomycetes</taxon>
        <taxon>Russulales</taxon>
        <taxon>Lachnocladiaceae</taxon>
        <taxon>Vararia</taxon>
    </lineage>
</organism>
<comment type="caution">
    <text evidence="1">The sequence shown here is derived from an EMBL/GenBank/DDBJ whole genome shotgun (WGS) entry which is preliminary data.</text>
</comment>
<reference evidence="1" key="1">
    <citation type="submission" date="2021-02" db="EMBL/GenBank/DDBJ databases">
        <authorList>
            <consortium name="DOE Joint Genome Institute"/>
            <person name="Ahrendt S."/>
            <person name="Looney B.P."/>
            <person name="Miyauchi S."/>
            <person name="Morin E."/>
            <person name="Drula E."/>
            <person name="Courty P.E."/>
            <person name="Chicoki N."/>
            <person name="Fauchery L."/>
            <person name="Kohler A."/>
            <person name="Kuo A."/>
            <person name="Labutti K."/>
            <person name="Pangilinan J."/>
            <person name="Lipzen A."/>
            <person name="Riley R."/>
            <person name="Andreopoulos W."/>
            <person name="He G."/>
            <person name="Johnson J."/>
            <person name="Barry K.W."/>
            <person name="Grigoriev I.V."/>
            <person name="Nagy L."/>
            <person name="Hibbett D."/>
            <person name="Henrissat B."/>
            <person name="Matheny P.B."/>
            <person name="Labbe J."/>
            <person name="Martin F."/>
        </authorList>
    </citation>
    <scope>NUCLEOTIDE SEQUENCE</scope>
    <source>
        <strain evidence="1">EC-137</strain>
    </source>
</reference>